<dbReference type="RefSeq" id="WP_021094716.1">
    <property type="nucleotide sequence ID" value="NZ_ANOC01000023.1"/>
</dbReference>
<evidence type="ECO:0008006" key="4">
    <source>
        <dbReference type="Google" id="ProtNLM"/>
    </source>
</evidence>
<name>A0A0D0HV91_9BACL</name>
<keyword evidence="1" id="KW-1133">Transmembrane helix</keyword>
<dbReference type="AlphaFoldDB" id="A0A0D0HV91"/>
<comment type="caution">
    <text evidence="2">The sequence shown here is derived from an EMBL/GenBank/DDBJ whole genome shotgun (WGS) entry which is preliminary data.</text>
</comment>
<dbReference type="Pfam" id="PF07098">
    <property type="entry name" value="DUF1360"/>
    <property type="match status" value="1"/>
</dbReference>
<evidence type="ECO:0000313" key="3">
    <source>
        <dbReference type="Proteomes" id="UP000032047"/>
    </source>
</evidence>
<reference evidence="2 3" key="1">
    <citation type="submission" date="2015-01" db="EMBL/GenBank/DDBJ databases">
        <title>Genome sequence of Anoxybacillus ayderensis strain AB04.</title>
        <authorList>
            <person name="Belduz A.O."/>
            <person name="Canakci S."/>
            <person name="Chan K.-G."/>
            <person name="Kahar U.M."/>
            <person name="Yaakob A.S."/>
            <person name="Chan C.S."/>
            <person name="Goh K.M."/>
        </authorList>
    </citation>
    <scope>NUCLEOTIDE SEQUENCE [LARGE SCALE GENOMIC DNA]</scope>
    <source>
        <strain evidence="2 3">AB04</strain>
    </source>
</reference>
<keyword evidence="1" id="KW-0812">Transmembrane</keyword>
<evidence type="ECO:0000313" key="2">
    <source>
        <dbReference type="EMBL" id="KIP21683.1"/>
    </source>
</evidence>
<keyword evidence="1" id="KW-0472">Membrane</keyword>
<dbReference type="EMBL" id="JXTG01000003">
    <property type="protein sequence ID" value="KIP21683.1"/>
    <property type="molecule type" value="Genomic_DNA"/>
</dbReference>
<evidence type="ECO:0000256" key="1">
    <source>
        <dbReference type="SAM" id="Phobius"/>
    </source>
</evidence>
<protein>
    <recommendedName>
        <fullName evidence="4">Sporulation protein</fullName>
    </recommendedName>
</protein>
<gene>
    <name evidence="2" type="ORF">JV16_00883</name>
</gene>
<proteinExistence type="predicted"/>
<dbReference type="Proteomes" id="UP000032047">
    <property type="component" value="Unassembled WGS sequence"/>
</dbReference>
<keyword evidence="3" id="KW-1185">Reference proteome</keyword>
<accession>A0A0D0HV91</accession>
<feature type="transmembrane region" description="Helical" evidence="1">
    <location>
        <begin position="84"/>
        <end position="105"/>
    </location>
</feature>
<dbReference type="InterPro" id="IPR010773">
    <property type="entry name" value="Mycophage_PG1_Gp7"/>
</dbReference>
<dbReference type="PATRIC" id="fig|265546.4.peg.903"/>
<sequence>MDVFHFFLLCAASFRFTRLIVYDRITSFLRAPFHDEFEQDGETYIVIKGTGIRKWIGELLSCHWCTGIWCAAGLYVGMVYAPSIFMPLVSVLAIAGVAALMETVVQKWSE</sequence>
<organism evidence="2 3">
    <name type="scientific">Anoxybacillus ayderensis</name>
    <dbReference type="NCBI Taxonomy" id="265546"/>
    <lineage>
        <taxon>Bacteria</taxon>
        <taxon>Bacillati</taxon>
        <taxon>Bacillota</taxon>
        <taxon>Bacilli</taxon>
        <taxon>Bacillales</taxon>
        <taxon>Anoxybacillaceae</taxon>
        <taxon>Anoxybacillus</taxon>
    </lineage>
</organism>